<protein>
    <submittedName>
        <fullName evidence="2">Uncharacterized protein</fullName>
    </submittedName>
</protein>
<reference evidence="3" key="1">
    <citation type="submission" date="2013-11" db="EMBL/GenBank/DDBJ databases">
        <title>The Genome Sequence of Phytophthora parasitica CHvinca01.</title>
        <authorList>
            <consortium name="The Broad Institute Genomics Platform"/>
            <person name="Russ C."/>
            <person name="Tyler B."/>
            <person name="Panabieres F."/>
            <person name="Shan W."/>
            <person name="Tripathy S."/>
            <person name="Grunwald N."/>
            <person name="Machado M."/>
            <person name="Johnson C.S."/>
            <person name="Arredondo F."/>
            <person name="Hong C."/>
            <person name="Coffey M."/>
            <person name="Young S.K."/>
            <person name="Zeng Q."/>
            <person name="Gargeya S."/>
            <person name="Fitzgerald M."/>
            <person name="Abouelleil A."/>
            <person name="Alvarado L."/>
            <person name="Chapman S.B."/>
            <person name="Gainer-Dewar J."/>
            <person name="Goldberg J."/>
            <person name="Griggs A."/>
            <person name="Gujja S."/>
            <person name="Hansen M."/>
            <person name="Howarth C."/>
            <person name="Imamovic A."/>
            <person name="Ireland A."/>
            <person name="Larimer J."/>
            <person name="McCowan C."/>
            <person name="Murphy C."/>
            <person name="Pearson M."/>
            <person name="Poon T.W."/>
            <person name="Priest M."/>
            <person name="Roberts A."/>
            <person name="Saif S."/>
            <person name="Shea T."/>
            <person name="Sykes S."/>
            <person name="Wortman J."/>
            <person name="Nusbaum C."/>
            <person name="Birren B."/>
        </authorList>
    </citation>
    <scope>NUCLEOTIDE SEQUENCE [LARGE SCALE GENOMIC DNA]</scope>
    <source>
        <strain evidence="3">CHvinca01</strain>
    </source>
</reference>
<evidence type="ECO:0000256" key="1">
    <source>
        <dbReference type="SAM" id="MobiDB-lite"/>
    </source>
</evidence>
<dbReference type="EMBL" id="KI691035">
    <property type="protein sequence ID" value="ETM54343.1"/>
    <property type="molecule type" value="Genomic_DNA"/>
</dbReference>
<feature type="non-terminal residue" evidence="2">
    <location>
        <position position="1"/>
    </location>
</feature>
<accession>W2HHB8</accession>
<proteinExistence type="predicted"/>
<gene>
    <name evidence="4" type="ORF">L914_02308</name>
    <name evidence="2" type="ORF">L915_02323</name>
    <name evidence="3" type="ORF">L917_02216</name>
</gene>
<reference evidence="4" key="3">
    <citation type="submission" date="2013-11" db="EMBL/GenBank/DDBJ databases">
        <title>The Genome Sequence of Phytophthora parasitica IAC_01/95.</title>
        <authorList>
            <consortium name="The Broad Institute Genomics Platform"/>
            <person name="Russ C."/>
            <person name="Tyler B."/>
            <person name="Panabieres F."/>
            <person name="Shan W."/>
            <person name="Tripathy S."/>
            <person name="Grunwald N."/>
            <person name="Machado M."/>
            <person name="Johnson C.S."/>
            <person name="Arredondo F."/>
            <person name="Hong C."/>
            <person name="Coffey M."/>
            <person name="Young S.K."/>
            <person name="Zeng Q."/>
            <person name="Gargeya S."/>
            <person name="Fitzgerald M."/>
            <person name="Abouelleil A."/>
            <person name="Alvarado L."/>
            <person name="Chapman S.B."/>
            <person name="Gainer-Dewar J."/>
            <person name="Goldberg J."/>
            <person name="Griggs A."/>
            <person name="Gujja S."/>
            <person name="Hansen M."/>
            <person name="Howarth C."/>
            <person name="Imamovic A."/>
            <person name="Ireland A."/>
            <person name="Larimer J."/>
            <person name="McCowan C."/>
            <person name="Murphy C."/>
            <person name="Pearson M."/>
            <person name="Poon T.W."/>
            <person name="Priest M."/>
            <person name="Roberts A."/>
            <person name="Saif S."/>
            <person name="Shea T."/>
            <person name="Sykes S."/>
            <person name="Wortman J."/>
            <person name="Nusbaum C."/>
            <person name="Birren B."/>
        </authorList>
    </citation>
    <scope>NUCLEOTIDE SEQUENCE [LARGE SCALE GENOMIC DNA]</scope>
    <source>
        <strain evidence="4">IAC_01/95</strain>
    </source>
</reference>
<dbReference type="Proteomes" id="UP000053236">
    <property type="component" value="Unassembled WGS sequence"/>
</dbReference>
<dbReference type="EMBL" id="KI684546">
    <property type="protein sequence ID" value="ETK94667.1"/>
    <property type="molecule type" value="Genomic_DNA"/>
</dbReference>
<feature type="region of interest" description="Disordered" evidence="1">
    <location>
        <begin position="1"/>
        <end position="33"/>
    </location>
</feature>
<evidence type="ECO:0000313" key="2">
    <source>
        <dbReference type="EMBL" id="ETK94667.1"/>
    </source>
</evidence>
<name>W2HHB8_PHYNI</name>
<evidence type="ECO:0000313" key="4">
    <source>
        <dbReference type="EMBL" id="ETM54343.1"/>
    </source>
</evidence>
<dbReference type="EMBL" id="KI677794">
    <property type="protein sequence ID" value="ETM01162.1"/>
    <property type="molecule type" value="Genomic_DNA"/>
</dbReference>
<dbReference type="Proteomes" id="UP000054423">
    <property type="component" value="Unassembled WGS sequence"/>
</dbReference>
<sequence>SPDSYRTTLHRFPSRTTSRGPHKDLLEPTTIGV</sequence>
<dbReference type="Proteomes" id="UP000054532">
    <property type="component" value="Unassembled WGS sequence"/>
</dbReference>
<evidence type="ECO:0000313" key="3">
    <source>
        <dbReference type="EMBL" id="ETM01162.1"/>
    </source>
</evidence>
<dbReference type="AlphaFoldDB" id="W2HHB8"/>
<reference evidence="2" key="2">
    <citation type="submission" date="2013-11" db="EMBL/GenBank/DDBJ databases">
        <title>The Genome Sequence of Phytophthora parasitica CJ02B3.</title>
        <authorList>
            <consortium name="The Broad Institute Genomics Platform"/>
            <person name="Russ C."/>
            <person name="Tyler B."/>
            <person name="Panabieres F."/>
            <person name="Shan W."/>
            <person name="Tripathy S."/>
            <person name="Grunwald N."/>
            <person name="Machado M."/>
            <person name="Johnson C.S."/>
            <person name="Arredondo F."/>
            <person name="Hong C."/>
            <person name="Coffey M."/>
            <person name="Young S.K."/>
            <person name="Zeng Q."/>
            <person name="Gargeya S."/>
            <person name="Fitzgerald M."/>
            <person name="Abouelleil A."/>
            <person name="Alvarado L."/>
            <person name="Chapman S.B."/>
            <person name="Gainer-Dewar J."/>
            <person name="Goldberg J."/>
            <person name="Griggs A."/>
            <person name="Gujja S."/>
            <person name="Hansen M."/>
            <person name="Howarth C."/>
            <person name="Imamovic A."/>
            <person name="Ireland A."/>
            <person name="Larimer J."/>
            <person name="McCowan C."/>
            <person name="Murphy C."/>
            <person name="Pearson M."/>
            <person name="Poon T.W."/>
            <person name="Priest M."/>
            <person name="Roberts A."/>
            <person name="Saif S."/>
            <person name="Shea T."/>
            <person name="Sykes S."/>
            <person name="Wortman J."/>
            <person name="Nusbaum C."/>
            <person name="Birren B."/>
        </authorList>
    </citation>
    <scope>NUCLEOTIDE SEQUENCE [LARGE SCALE GENOMIC DNA]</scope>
    <source>
        <strain evidence="2">CJ02B3</strain>
    </source>
</reference>
<organism evidence="2">
    <name type="scientific">Phytophthora nicotianae</name>
    <name type="common">Potato buckeye rot agent</name>
    <name type="synonym">Phytophthora parasitica</name>
    <dbReference type="NCBI Taxonomy" id="4792"/>
    <lineage>
        <taxon>Eukaryota</taxon>
        <taxon>Sar</taxon>
        <taxon>Stramenopiles</taxon>
        <taxon>Oomycota</taxon>
        <taxon>Peronosporomycetes</taxon>
        <taxon>Peronosporales</taxon>
        <taxon>Peronosporaceae</taxon>
        <taxon>Phytophthora</taxon>
    </lineage>
</organism>